<comment type="pathway">
    <text evidence="2">Pyrimidine metabolism; UMP biosynthesis via de novo pathway.</text>
</comment>
<dbReference type="HOGENOM" id="CLU_1661918_0_0_1"/>
<comment type="cofactor">
    <cofactor evidence="1">
        <name>FMN</name>
        <dbReference type="ChEBI" id="CHEBI:58210"/>
    </cofactor>
</comment>
<protein>
    <recommendedName>
        <fullName evidence="6">Dihydroorotate dehydrogenase catalytic domain-containing protein</fullName>
    </recommendedName>
</protein>
<dbReference type="GO" id="GO:0004152">
    <property type="term" value="F:dihydroorotate dehydrogenase activity"/>
    <property type="evidence" value="ECO:0007669"/>
    <property type="project" value="TreeGrafter"/>
</dbReference>
<dbReference type="PANTHER" id="PTHR48109">
    <property type="entry name" value="DIHYDROOROTATE DEHYDROGENASE (QUINONE), MITOCHONDRIAL-RELATED"/>
    <property type="match status" value="1"/>
</dbReference>
<keyword evidence="4" id="KW-0288">FMN</keyword>
<dbReference type="AlphaFoldDB" id="A0A0C9UX66"/>
<name>A0A0C9UX66_SPHS4</name>
<dbReference type="Pfam" id="PF01180">
    <property type="entry name" value="DHO_dh"/>
    <property type="match status" value="1"/>
</dbReference>
<dbReference type="InterPro" id="IPR005720">
    <property type="entry name" value="Dihydroorotate_DH_cat"/>
</dbReference>
<dbReference type="GO" id="GO:0006207">
    <property type="term" value="P:'de novo' pyrimidine nucleobase biosynthetic process"/>
    <property type="evidence" value="ECO:0007669"/>
    <property type="project" value="TreeGrafter"/>
</dbReference>
<reference evidence="7 8" key="1">
    <citation type="submission" date="2014-06" db="EMBL/GenBank/DDBJ databases">
        <title>Evolutionary Origins and Diversification of the Mycorrhizal Mutualists.</title>
        <authorList>
            <consortium name="DOE Joint Genome Institute"/>
            <consortium name="Mycorrhizal Genomics Consortium"/>
            <person name="Kohler A."/>
            <person name="Kuo A."/>
            <person name="Nagy L.G."/>
            <person name="Floudas D."/>
            <person name="Copeland A."/>
            <person name="Barry K.W."/>
            <person name="Cichocki N."/>
            <person name="Veneault-Fourrey C."/>
            <person name="LaButti K."/>
            <person name="Lindquist E.A."/>
            <person name="Lipzen A."/>
            <person name="Lundell T."/>
            <person name="Morin E."/>
            <person name="Murat C."/>
            <person name="Riley R."/>
            <person name="Ohm R."/>
            <person name="Sun H."/>
            <person name="Tunlid A."/>
            <person name="Henrissat B."/>
            <person name="Grigoriev I.V."/>
            <person name="Hibbett D.S."/>
            <person name="Martin F."/>
        </authorList>
    </citation>
    <scope>NUCLEOTIDE SEQUENCE [LARGE SCALE GENOMIC DNA]</scope>
    <source>
        <strain evidence="7 8">SS14</strain>
    </source>
</reference>
<sequence>MSFRLARSVLGRPLGRPVHLPSRPLSTRASIGPTSAAKKVAYGSLLATGTTIFLVYYFDSRSAIHQYVFPPILRYVVDAETGHKLAVKVLRSGWAPKDVGKDDERLAVELWGTQLSNPIGLAAGFDKDGEAIDGLFDLGFGWVEVGSVTPKPQVVYAPIQVFDCLMSYH</sequence>
<dbReference type="OrthoDB" id="14784at2759"/>
<dbReference type="Gene3D" id="3.20.20.70">
    <property type="entry name" value="Aldolase class I"/>
    <property type="match status" value="1"/>
</dbReference>
<evidence type="ECO:0000256" key="5">
    <source>
        <dbReference type="ARBA" id="ARBA00023002"/>
    </source>
</evidence>
<organism evidence="7 8">
    <name type="scientific">Sphaerobolus stellatus (strain SS14)</name>
    <dbReference type="NCBI Taxonomy" id="990650"/>
    <lineage>
        <taxon>Eukaryota</taxon>
        <taxon>Fungi</taxon>
        <taxon>Dikarya</taxon>
        <taxon>Basidiomycota</taxon>
        <taxon>Agaricomycotina</taxon>
        <taxon>Agaricomycetes</taxon>
        <taxon>Phallomycetidae</taxon>
        <taxon>Geastrales</taxon>
        <taxon>Sphaerobolaceae</taxon>
        <taxon>Sphaerobolus</taxon>
    </lineage>
</organism>
<keyword evidence="3" id="KW-0285">Flavoprotein</keyword>
<dbReference type="GO" id="GO:0005743">
    <property type="term" value="C:mitochondrial inner membrane"/>
    <property type="evidence" value="ECO:0007669"/>
    <property type="project" value="TreeGrafter"/>
</dbReference>
<accession>A0A0C9UX66</accession>
<evidence type="ECO:0000256" key="2">
    <source>
        <dbReference type="ARBA" id="ARBA00004725"/>
    </source>
</evidence>
<dbReference type="InterPro" id="IPR013785">
    <property type="entry name" value="Aldolase_TIM"/>
</dbReference>
<feature type="domain" description="Dihydroorotate dehydrogenase catalytic" evidence="6">
    <location>
        <begin position="106"/>
        <end position="153"/>
    </location>
</feature>
<dbReference type="EMBL" id="KN837272">
    <property type="protein sequence ID" value="KIJ29906.1"/>
    <property type="molecule type" value="Genomic_DNA"/>
</dbReference>
<keyword evidence="8" id="KW-1185">Reference proteome</keyword>
<dbReference type="Proteomes" id="UP000054279">
    <property type="component" value="Unassembled WGS sequence"/>
</dbReference>
<dbReference type="SUPFAM" id="SSF51395">
    <property type="entry name" value="FMN-linked oxidoreductases"/>
    <property type="match status" value="1"/>
</dbReference>
<evidence type="ECO:0000256" key="4">
    <source>
        <dbReference type="ARBA" id="ARBA00022643"/>
    </source>
</evidence>
<evidence type="ECO:0000313" key="7">
    <source>
        <dbReference type="EMBL" id="KIJ29906.1"/>
    </source>
</evidence>
<evidence type="ECO:0000256" key="3">
    <source>
        <dbReference type="ARBA" id="ARBA00022630"/>
    </source>
</evidence>
<dbReference type="GO" id="GO:0009220">
    <property type="term" value="P:pyrimidine ribonucleotide biosynthetic process"/>
    <property type="evidence" value="ECO:0007669"/>
    <property type="project" value="TreeGrafter"/>
</dbReference>
<evidence type="ECO:0000259" key="6">
    <source>
        <dbReference type="Pfam" id="PF01180"/>
    </source>
</evidence>
<keyword evidence="5" id="KW-0560">Oxidoreductase</keyword>
<dbReference type="InterPro" id="IPR050074">
    <property type="entry name" value="DHO_dehydrogenase"/>
</dbReference>
<evidence type="ECO:0000256" key="1">
    <source>
        <dbReference type="ARBA" id="ARBA00001917"/>
    </source>
</evidence>
<dbReference type="PANTHER" id="PTHR48109:SF4">
    <property type="entry name" value="DIHYDROOROTATE DEHYDROGENASE (QUINONE), MITOCHONDRIAL"/>
    <property type="match status" value="1"/>
</dbReference>
<evidence type="ECO:0000313" key="8">
    <source>
        <dbReference type="Proteomes" id="UP000054279"/>
    </source>
</evidence>
<proteinExistence type="predicted"/>
<gene>
    <name evidence="7" type="ORF">M422DRAFT_71100</name>
</gene>